<keyword evidence="2 5" id="KW-0808">Transferase</keyword>
<protein>
    <submittedName>
        <fullName evidence="5">Release factor glutamine methyltransferase</fullName>
    </submittedName>
</protein>
<dbReference type="InterPro" id="IPR029063">
    <property type="entry name" value="SAM-dependent_MTases_sf"/>
</dbReference>
<dbReference type="GO" id="GO:0032259">
    <property type="term" value="P:methylation"/>
    <property type="evidence" value="ECO:0007669"/>
    <property type="project" value="UniProtKB-KW"/>
</dbReference>
<dbReference type="SUPFAM" id="SSF53335">
    <property type="entry name" value="S-adenosyl-L-methionine-dependent methyltransferases"/>
    <property type="match status" value="1"/>
</dbReference>
<feature type="domain" description="Methyltransferase small" evidence="4">
    <location>
        <begin position="53"/>
        <end position="188"/>
    </location>
</feature>
<dbReference type="OrthoDB" id="8746524at2"/>
<dbReference type="STRING" id="1035707.SAMN05216552_101890"/>
<dbReference type="InterPro" id="IPR007848">
    <property type="entry name" value="Small_mtfrase_dom"/>
</dbReference>
<evidence type="ECO:0000313" key="6">
    <source>
        <dbReference type="Proteomes" id="UP000199391"/>
    </source>
</evidence>
<keyword evidence="1 5" id="KW-0489">Methyltransferase</keyword>
<dbReference type="Pfam" id="PF05175">
    <property type="entry name" value="MTS"/>
    <property type="match status" value="1"/>
</dbReference>
<evidence type="ECO:0000256" key="3">
    <source>
        <dbReference type="ARBA" id="ARBA00022691"/>
    </source>
</evidence>
<evidence type="ECO:0000259" key="4">
    <source>
        <dbReference type="Pfam" id="PF05175"/>
    </source>
</evidence>
<dbReference type="EMBL" id="FPBO01000018">
    <property type="protein sequence ID" value="SFU99250.1"/>
    <property type="molecule type" value="Genomic_DNA"/>
</dbReference>
<evidence type="ECO:0000256" key="2">
    <source>
        <dbReference type="ARBA" id="ARBA00022679"/>
    </source>
</evidence>
<organism evidence="5 6">
    <name type="scientific">Pseudoduganella namucuonensis</name>
    <dbReference type="NCBI Taxonomy" id="1035707"/>
    <lineage>
        <taxon>Bacteria</taxon>
        <taxon>Pseudomonadati</taxon>
        <taxon>Pseudomonadota</taxon>
        <taxon>Betaproteobacteria</taxon>
        <taxon>Burkholderiales</taxon>
        <taxon>Oxalobacteraceae</taxon>
        <taxon>Telluria group</taxon>
        <taxon>Pseudoduganella</taxon>
    </lineage>
</organism>
<dbReference type="Gene3D" id="3.40.50.150">
    <property type="entry name" value="Vaccinia Virus protein VP39"/>
    <property type="match status" value="1"/>
</dbReference>
<evidence type="ECO:0000256" key="1">
    <source>
        <dbReference type="ARBA" id="ARBA00022603"/>
    </source>
</evidence>
<dbReference type="CDD" id="cd02440">
    <property type="entry name" value="AdoMet_MTases"/>
    <property type="match status" value="1"/>
</dbReference>
<dbReference type="AlphaFoldDB" id="A0A1I7KPB3"/>
<evidence type="ECO:0000313" key="5">
    <source>
        <dbReference type="EMBL" id="SFU99250.1"/>
    </source>
</evidence>
<dbReference type="RefSeq" id="WP_093557144.1">
    <property type="nucleotide sequence ID" value="NZ_FPBO01000018.1"/>
</dbReference>
<reference evidence="6" key="1">
    <citation type="submission" date="2016-10" db="EMBL/GenBank/DDBJ databases">
        <authorList>
            <person name="Varghese N."/>
            <person name="Submissions S."/>
        </authorList>
    </citation>
    <scope>NUCLEOTIDE SEQUENCE [LARGE SCALE GENOMIC DNA]</scope>
    <source>
        <strain evidence="6">CGMCC 1.11014</strain>
    </source>
</reference>
<accession>A0A1I7KPB3</accession>
<keyword evidence="3" id="KW-0949">S-adenosyl-L-methionine</keyword>
<dbReference type="Proteomes" id="UP000199391">
    <property type="component" value="Unassembled WGS sequence"/>
</dbReference>
<dbReference type="PANTHER" id="PTHR47816:SF4">
    <property type="entry name" value="RIBOSOMAL RNA SMALL SUBUNIT METHYLTRANSFERASE C"/>
    <property type="match status" value="1"/>
</dbReference>
<dbReference type="GO" id="GO:0008757">
    <property type="term" value="F:S-adenosylmethionine-dependent methyltransferase activity"/>
    <property type="evidence" value="ECO:0007669"/>
    <property type="project" value="InterPro"/>
</dbReference>
<sequence>MEIASPDHTPVIDQWQQRRQKAFKTVPEEGKRIKYLGKEFLVYPDTFWPYKDSQPLVRHFRVRPGEHVLDVGTGSGVIAIFACYQGAGRVVAVDVNPSAIRSATHNARHHGFDHLMEVKQSNLFEQLGDEQFDVITANLPFRNKPAPDVVARSQWDTDFRTNTRFFEEVARHLKPGGRIYFSQSNFGAIPEVKRLAKAAGFSIRKLADDSNSKDENKTFYAFVLRKVDRAPEA</sequence>
<keyword evidence="6" id="KW-1185">Reference proteome</keyword>
<name>A0A1I7KPB3_9BURK</name>
<gene>
    <name evidence="5" type="ORF">SAMN05216552_101890</name>
</gene>
<proteinExistence type="predicted"/>
<dbReference type="PANTHER" id="PTHR47816">
    <property type="entry name" value="RIBOSOMAL RNA SMALL SUBUNIT METHYLTRANSFERASE C"/>
    <property type="match status" value="1"/>
</dbReference>
<dbReference type="InterPro" id="IPR046977">
    <property type="entry name" value="RsmC/RlmG"/>
</dbReference>